<gene>
    <name evidence="1" type="ORF">OBRU01_18811</name>
</gene>
<organism evidence="1 2">
    <name type="scientific">Operophtera brumata</name>
    <name type="common">Winter moth</name>
    <name type="synonym">Phalaena brumata</name>
    <dbReference type="NCBI Taxonomy" id="104452"/>
    <lineage>
        <taxon>Eukaryota</taxon>
        <taxon>Metazoa</taxon>
        <taxon>Ecdysozoa</taxon>
        <taxon>Arthropoda</taxon>
        <taxon>Hexapoda</taxon>
        <taxon>Insecta</taxon>
        <taxon>Pterygota</taxon>
        <taxon>Neoptera</taxon>
        <taxon>Endopterygota</taxon>
        <taxon>Lepidoptera</taxon>
        <taxon>Glossata</taxon>
        <taxon>Ditrysia</taxon>
        <taxon>Geometroidea</taxon>
        <taxon>Geometridae</taxon>
        <taxon>Larentiinae</taxon>
        <taxon>Operophtera</taxon>
    </lineage>
</organism>
<evidence type="ECO:0000313" key="1">
    <source>
        <dbReference type="EMBL" id="KOB68100.1"/>
    </source>
</evidence>
<reference evidence="1 2" key="1">
    <citation type="journal article" date="2015" name="Genome Biol. Evol.">
        <title>The genome of winter moth (Operophtera brumata) provides a genomic perspective on sexual dimorphism and phenology.</title>
        <authorList>
            <person name="Derks M.F."/>
            <person name="Smit S."/>
            <person name="Salis L."/>
            <person name="Schijlen E."/>
            <person name="Bossers A."/>
            <person name="Mateman C."/>
            <person name="Pijl A.S."/>
            <person name="de Ridder D."/>
            <person name="Groenen M.A."/>
            <person name="Visser M.E."/>
            <person name="Megens H.J."/>
        </authorList>
    </citation>
    <scope>NUCLEOTIDE SEQUENCE [LARGE SCALE GENOMIC DNA]</scope>
    <source>
        <strain evidence="1">WM2013NL</strain>
        <tissue evidence="1">Head and thorax</tissue>
    </source>
</reference>
<keyword evidence="2" id="KW-1185">Reference proteome</keyword>
<proteinExistence type="predicted"/>
<protein>
    <submittedName>
        <fullName evidence="1">Uncharacterized protein</fullName>
    </submittedName>
</protein>
<name>A0A0L7KY56_OPEBR</name>
<dbReference type="EMBL" id="JTDY01004479">
    <property type="protein sequence ID" value="KOB68100.1"/>
    <property type="molecule type" value="Genomic_DNA"/>
</dbReference>
<accession>A0A0L7KY56</accession>
<dbReference type="AlphaFoldDB" id="A0A0L7KY56"/>
<dbReference type="Proteomes" id="UP000037510">
    <property type="component" value="Unassembled WGS sequence"/>
</dbReference>
<sequence length="105" mass="12532">MTKLPSYEYKEVEIKEDMPTIQDRNLLAELNCDSFIQKPFKSSRSNKNILIDLNAETIMVPESEVKVQKDDSIIDFNELPSEEELREMWIKKLYLYRKKIVKDEM</sequence>
<comment type="caution">
    <text evidence="1">The sequence shown here is derived from an EMBL/GenBank/DDBJ whole genome shotgun (WGS) entry which is preliminary data.</text>
</comment>
<evidence type="ECO:0000313" key="2">
    <source>
        <dbReference type="Proteomes" id="UP000037510"/>
    </source>
</evidence>